<sequence>MINPAIPGFQLISGYPLWFVPLCLLLGAGVALVLYYKNTSEDFPRSLVIFLSVLRFLSASLIAFLLLSPMIKTISRTTELPAVIIGIDNSRSMVLGTDSLFQQNQLPLMLSQLREELKGRFEIYNYAFGQQVTESEVADYRDELSDIASFFSEINARFYNRNVGAVVLVSDGIYNSGKDPLYAARDAAYPVYTINAGDTTVKRDLIIQRVNYNRTVFKGNRFPVELVVQARDAGGMSAEMKVTSEGSDVYSTKLDFSSDNQVRTISFSTEAREPGIKKFRITVDAVEGEINKANNIREIFIEVKEGKQKIAIVGNAPHPDLAALERAIDNGNNFEADLFFADNLKTDLSGYNLFILHQVPSLTNAAIGLTTALAGQKVPVLFVLGSQSDIPAFNRLKTGLSLIGQGKSGNEALPVFNKDFTLFVTPEHITSLLTTVPPLLSPFAQYQQSNAVNVLAYQGIGSVSSGMPLILFSQIAEIRYGVIAGEGIWKWRFHDYQVNGNHIAFDEFTGKLLQYLSAETDRNRLKLTWRNTYAENEPIEFNALLLNESGEMVNDPEIDLTITGEDDKVYDFTFSAMNEGYYLNAGNLPPGLYRFTATTGSGAAALRRDGSFTVTALNLEDINTIANHRLLNAIAAQTGGKSLKPEETGELLPLLNSREDAKPVIYSRKHFTDLISFIPLLALIILVLGTEWFLRRFNGSY</sequence>
<dbReference type="STRING" id="1678841.TBC1_12404"/>
<dbReference type="PANTHER" id="PTHR37947">
    <property type="entry name" value="BLL2462 PROTEIN"/>
    <property type="match status" value="1"/>
</dbReference>
<keyword evidence="3" id="KW-1185">Reference proteome</keyword>
<dbReference type="EMBL" id="DF968183">
    <property type="protein sequence ID" value="GAP44595.1"/>
    <property type="molecule type" value="Genomic_DNA"/>
</dbReference>
<proteinExistence type="predicted"/>
<accession>A0A0S7C651</accession>
<dbReference type="RefSeq" id="WP_062044165.1">
    <property type="nucleotide sequence ID" value="NZ_DF968183.1"/>
</dbReference>
<feature type="transmembrane region" description="Helical" evidence="1">
    <location>
        <begin position="47"/>
        <end position="67"/>
    </location>
</feature>
<keyword evidence="1" id="KW-1133">Transmembrane helix</keyword>
<keyword evidence="1" id="KW-0812">Transmembrane</keyword>
<gene>
    <name evidence="2" type="ORF">TBC1_12404</name>
</gene>
<evidence type="ECO:0000313" key="3">
    <source>
        <dbReference type="Proteomes" id="UP000053091"/>
    </source>
</evidence>
<dbReference type="PANTHER" id="PTHR37947:SF1">
    <property type="entry name" value="BLL2462 PROTEIN"/>
    <property type="match status" value="1"/>
</dbReference>
<protein>
    <recommendedName>
        <fullName evidence="4">VWA domain-containing protein</fullName>
    </recommendedName>
</protein>
<evidence type="ECO:0000313" key="2">
    <source>
        <dbReference type="EMBL" id="GAP44595.1"/>
    </source>
</evidence>
<evidence type="ECO:0000256" key="1">
    <source>
        <dbReference type="SAM" id="Phobius"/>
    </source>
</evidence>
<reference evidence="2" key="1">
    <citation type="journal article" date="2015" name="Genome Announc.">
        <title>Draft Genome Sequence of Bacteroidales Strain TBC1, a Novel Isolate from a Methanogenic Wastewater Treatment System.</title>
        <authorList>
            <person name="Tourlousse D.M."/>
            <person name="Matsuura N."/>
            <person name="Sun L."/>
            <person name="Toyonaga M."/>
            <person name="Kuroda K."/>
            <person name="Ohashi A."/>
            <person name="Cruz R."/>
            <person name="Yamaguchi T."/>
            <person name="Sekiguchi Y."/>
        </authorList>
    </citation>
    <scope>NUCLEOTIDE SEQUENCE [LARGE SCALE GENOMIC DNA]</scope>
    <source>
        <strain evidence="2">TBC1</strain>
    </source>
</reference>
<dbReference type="Proteomes" id="UP000053091">
    <property type="component" value="Unassembled WGS sequence"/>
</dbReference>
<keyword evidence="1" id="KW-0472">Membrane</keyword>
<feature type="transmembrane region" description="Helical" evidence="1">
    <location>
        <begin position="674"/>
        <end position="694"/>
    </location>
</feature>
<dbReference type="OrthoDB" id="9763076at2"/>
<feature type="transmembrane region" description="Helical" evidence="1">
    <location>
        <begin position="15"/>
        <end position="35"/>
    </location>
</feature>
<dbReference type="AlphaFoldDB" id="A0A0S7C651"/>
<evidence type="ECO:0008006" key="4">
    <source>
        <dbReference type="Google" id="ProtNLM"/>
    </source>
</evidence>
<name>A0A0S7C651_9BACT</name>
<organism evidence="2">
    <name type="scientific">Lentimicrobium saccharophilum</name>
    <dbReference type="NCBI Taxonomy" id="1678841"/>
    <lineage>
        <taxon>Bacteria</taxon>
        <taxon>Pseudomonadati</taxon>
        <taxon>Bacteroidota</taxon>
        <taxon>Bacteroidia</taxon>
        <taxon>Bacteroidales</taxon>
        <taxon>Lentimicrobiaceae</taxon>
        <taxon>Lentimicrobium</taxon>
    </lineage>
</organism>